<dbReference type="SUPFAM" id="SSF50370">
    <property type="entry name" value="Ricin B-like lectins"/>
    <property type="match status" value="1"/>
</dbReference>
<dbReference type="Pfam" id="PF00652">
    <property type="entry name" value="Ricin_B_lectin"/>
    <property type="match status" value="1"/>
</dbReference>
<dbReference type="SUPFAM" id="SSF51445">
    <property type="entry name" value="(Trans)glycosidases"/>
    <property type="match status" value="1"/>
</dbReference>
<dbReference type="CDD" id="cd23418">
    <property type="entry name" value="beta-trefoil_Ricin_XLN-like"/>
    <property type="match status" value="1"/>
</dbReference>
<keyword evidence="2 3" id="KW-0326">Glycosidase</keyword>
<dbReference type="EMBL" id="JBHSNS010000001">
    <property type="protein sequence ID" value="MFC5727743.1"/>
    <property type="molecule type" value="Genomic_DNA"/>
</dbReference>
<dbReference type="InterPro" id="IPR017853">
    <property type="entry name" value="GH"/>
</dbReference>
<feature type="region of interest" description="Disordered" evidence="4">
    <location>
        <begin position="22"/>
        <end position="55"/>
    </location>
</feature>
<dbReference type="PROSITE" id="PS50231">
    <property type="entry name" value="RICIN_B_LECTIN"/>
    <property type="match status" value="1"/>
</dbReference>
<name>A0ABW0ZF57_9ACTN</name>
<evidence type="ECO:0000259" key="6">
    <source>
        <dbReference type="SMART" id="SM00458"/>
    </source>
</evidence>
<keyword evidence="1 3" id="KW-0378">Hydrolase</keyword>
<keyword evidence="5" id="KW-0732">Signal</keyword>
<accession>A0ABW0ZF57</accession>
<dbReference type="InterPro" id="IPR001547">
    <property type="entry name" value="Glyco_hydro_5"/>
</dbReference>
<dbReference type="Gene3D" id="3.20.20.80">
    <property type="entry name" value="Glycosidases"/>
    <property type="match status" value="1"/>
</dbReference>
<sequence>MNWVRTILAMLVAVTVTTAGAMPGTATSAAPEAGEKASGPASKPRPGTREFRGVNWADPRDNYAADEVVPSGLSKDDGYARTYRRSTAIVSEFRHEMRANTIRLPINPSSVGTDWWTSYRAAIDASVDQGFKVILSYWEANDAKDGRVDDPQRFEAMWETVVARYGHHPRVYFEPMNEPFGYPLDEWVALTASWLDRHDDVPRGRVVISGTGYNDDVKGVGAAPELRGTLLSLHFYGFWADHTTEEEWRANLLPRIGPYGWRTIIDEAGSPMTTGLNYGNHEGNIYTSYLGALTETARSQRMGIVYWPGLRNGDAYSMTTQVAANDLEVNSESGLAQLQWGWGLLKEEPVNDLPPAPPGEVLRGVGSGRCVDVPGFSTTNGTALNLWDCNAGGNQSWNWTAEKQLTVYGDKCMTIGGDGSSAGSPVIITDCTGAAHQAWELNADLSITSVGHPELCLDAAGAGTGNGTPIDVWYCNGGTNQQWTRS</sequence>
<proteinExistence type="inferred from homology"/>
<evidence type="ECO:0000256" key="5">
    <source>
        <dbReference type="SAM" id="SignalP"/>
    </source>
</evidence>
<feature type="chain" id="PRO_5047500964" evidence="5">
    <location>
        <begin position="22"/>
        <end position="486"/>
    </location>
</feature>
<keyword evidence="8" id="KW-1185">Reference proteome</keyword>
<dbReference type="InterPro" id="IPR035992">
    <property type="entry name" value="Ricin_B-like_lectins"/>
</dbReference>
<dbReference type="InterPro" id="IPR000772">
    <property type="entry name" value="Ricin_B_lectin"/>
</dbReference>
<dbReference type="Pfam" id="PF00150">
    <property type="entry name" value="Cellulase"/>
    <property type="match status" value="1"/>
</dbReference>
<feature type="signal peptide" evidence="5">
    <location>
        <begin position="1"/>
        <end position="21"/>
    </location>
</feature>
<protein>
    <submittedName>
        <fullName evidence="7">Ricin-type beta-trefoil lectin domain protein</fullName>
    </submittedName>
</protein>
<dbReference type="Proteomes" id="UP001596072">
    <property type="component" value="Unassembled WGS sequence"/>
</dbReference>
<evidence type="ECO:0000256" key="4">
    <source>
        <dbReference type="SAM" id="MobiDB-lite"/>
    </source>
</evidence>
<evidence type="ECO:0000256" key="1">
    <source>
        <dbReference type="ARBA" id="ARBA00022801"/>
    </source>
</evidence>
<comment type="caution">
    <text evidence="7">The sequence shown here is derived from an EMBL/GenBank/DDBJ whole genome shotgun (WGS) entry which is preliminary data.</text>
</comment>
<evidence type="ECO:0000256" key="3">
    <source>
        <dbReference type="RuleBase" id="RU361153"/>
    </source>
</evidence>
<dbReference type="Gene3D" id="2.80.10.50">
    <property type="match status" value="1"/>
</dbReference>
<gene>
    <name evidence="7" type="ORF">ACFPQB_02355</name>
</gene>
<evidence type="ECO:0000313" key="8">
    <source>
        <dbReference type="Proteomes" id="UP001596072"/>
    </source>
</evidence>
<dbReference type="SMART" id="SM00458">
    <property type="entry name" value="RICIN"/>
    <property type="match status" value="1"/>
</dbReference>
<feature type="domain" description="Ricin B lectin" evidence="6">
    <location>
        <begin position="359"/>
        <end position="486"/>
    </location>
</feature>
<comment type="similarity">
    <text evidence="3">Belongs to the glycosyl hydrolase 5 (cellulase A) family.</text>
</comment>
<reference evidence="8" key="1">
    <citation type="journal article" date="2019" name="Int. J. Syst. Evol. Microbiol.">
        <title>The Global Catalogue of Microorganisms (GCM) 10K type strain sequencing project: providing services to taxonomists for standard genome sequencing and annotation.</title>
        <authorList>
            <consortium name="The Broad Institute Genomics Platform"/>
            <consortium name="The Broad Institute Genome Sequencing Center for Infectious Disease"/>
            <person name="Wu L."/>
            <person name="Ma J."/>
        </authorList>
    </citation>
    <scope>NUCLEOTIDE SEQUENCE [LARGE SCALE GENOMIC DNA]</scope>
    <source>
        <strain evidence="8">YIM 94188</strain>
    </source>
</reference>
<organism evidence="7 8">
    <name type="scientific">Nocardioides vastitatis</name>
    <dbReference type="NCBI Taxonomy" id="2568655"/>
    <lineage>
        <taxon>Bacteria</taxon>
        <taxon>Bacillati</taxon>
        <taxon>Actinomycetota</taxon>
        <taxon>Actinomycetes</taxon>
        <taxon>Propionibacteriales</taxon>
        <taxon>Nocardioidaceae</taxon>
        <taxon>Nocardioides</taxon>
    </lineage>
</organism>
<dbReference type="RefSeq" id="WP_136436026.1">
    <property type="nucleotide sequence ID" value="NZ_JBHSNS010000001.1"/>
</dbReference>
<evidence type="ECO:0000313" key="7">
    <source>
        <dbReference type="EMBL" id="MFC5727743.1"/>
    </source>
</evidence>
<evidence type="ECO:0000256" key="2">
    <source>
        <dbReference type="ARBA" id="ARBA00023295"/>
    </source>
</evidence>